<protein>
    <submittedName>
        <fullName evidence="10">Uncharacterized protein</fullName>
    </submittedName>
</protein>
<dbReference type="InterPro" id="IPR049883">
    <property type="entry name" value="NOTCH1_EGF-like"/>
</dbReference>
<dbReference type="InterPro" id="IPR024731">
    <property type="entry name" value="NELL2-like_EGF"/>
</dbReference>
<dbReference type="Gene3D" id="2.10.25.10">
    <property type="entry name" value="Laminin"/>
    <property type="match status" value="2"/>
</dbReference>
<dbReference type="PANTHER" id="PTHR24050:SF28">
    <property type="entry name" value="UROMODULIN-LIKE"/>
    <property type="match status" value="1"/>
</dbReference>
<name>A0A1W0WSJ4_HYPEX</name>
<dbReference type="SUPFAM" id="SSF49854">
    <property type="entry name" value="Spermadhesin, CUB domain"/>
    <property type="match status" value="1"/>
</dbReference>
<dbReference type="SUPFAM" id="SSF57184">
    <property type="entry name" value="Growth factor receptor domain"/>
    <property type="match status" value="1"/>
</dbReference>
<proteinExistence type="predicted"/>
<keyword evidence="11" id="KW-1185">Reference proteome</keyword>
<keyword evidence="7" id="KW-0812">Transmembrane</keyword>
<dbReference type="PROSITE" id="PS01180">
    <property type="entry name" value="CUB"/>
    <property type="match status" value="1"/>
</dbReference>
<evidence type="ECO:0000259" key="8">
    <source>
        <dbReference type="PROSITE" id="PS01180"/>
    </source>
</evidence>
<dbReference type="Proteomes" id="UP000192578">
    <property type="component" value="Unassembled WGS sequence"/>
</dbReference>
<dbReference type="FunFam" id="2.10.25.10:FF:000038">
    <property type="entry name" value="Fibrillin 2"/>
    <property type="match status" value="2"/>
</dbReference>
<comment type="caution">
    <text evidence="5">Lacks conserved residue(s) required for the propagation of feature annotation.</text>
</comment>
<evidence type="ECO:0000256" key="4">
    <source>
        <dbReference type="ARBA" id="ARBA00023157"/>
    </source>
</evidence>
<keyword evidence="7" id="KW-0472">Membrane</keyword>
<dbReference type="InterPro" id="IPR018097">
    <property type="entry name" value="EGF_Ca-bd_CS"/>
</dbReference>
<organism evidence="10 11">
    <name type="scientific">Hypsibius exemplaris</name>
    <name type="common">Freshwater tardigrade</name>
    <dbReference type="NCBI Taxonomy" id="2072580"/>
    <lineage>
        <taxon>Eukaryota</taxon>
        <taxon>Metazoa</taxon>
        <taxon>Ecdysozoa</taxon>
        <taxon>Tardigrada</taxon>
        <taxon>Eutardigrada</taxon>
        <taxon>Parachela</taxon>
        <taxon>Hypsibioidea</taxon>
        <taxon>Hypsibiidae</taxon>
        <taxon>Hypsibius</taxon>
    </lineage>
</organism>
<keyword evidence="4" id="KW-1015">Disulfide bond</keyword>
<dbReference type="OrthoDB" id="41109at2759"/>
<feature type="domain" description="EGF-like" evidence="9">
    <location>
        <begin position="436"/>
        <end position="479"/>
    </location>
</feature>
<feature type="transmembrane region" description="Helical" evidence="7">
    <location>
        <begin position="86"/>
        <end position="112"/>
    </location>
</feature>
<dbReference type="InterPro" id="IPR000859">
    <property type="entry name" value="CUB_dom"/>
</dbReference>
<accession>A0A1W0WSJ4</accession>
<dbReference type="PROSITE" id="PS01186">
    <property type="entry name" value="EGF_2"/>
    <property type="match status" value="2"/>
</dbReference>
<evidence type="ECO:0000256" key="7">
    <source>
        <dbReference type="SAM" id="Phobius"/>
    </source>
</evidence>
<dbReference type="CDD" id="cd00041">
    <property type="entry name" value="CUB"/>
    <property type="match status" value="1"/>
</dbReference>
<evidence type="ECO:0000256" key="1">
    <source>
        <dbReference type="ARBA" id="ARBA00022536"/>
    </source>
</evidence>
<dbReference type="PROSITE" id="PS00010">
    <property type="entry name" value="ASX_HYDROXYL"/>
    <property type="match status" value="2"/>
</dbReference>
<keyword evidence="1 5" id="KW-0245">EGF-like domain</keyword>
<feature type="domain" description="EGF-like" evidence="9">
    <location>
        <begin position="480"/>
        <end position="520"/>
    </location>
</feature>
<dbReference type="Pfam" id="PF12947">
    <property type="entry name" value="EGF_3"/>
    <property type="match status" value="1"/>
</dbReference>
<dbReference type="EMBL" id="MTYJ01000052">
    <property type="protein sequence ID" value="OQV18160.1"/>
    <property type="molecule type" value="Genomic_DNA"/>
</dbReference>
<evidence type="ECO:0000313" key="11">
    <source>
        <dbReference type="Proteomes" id="UP000192578"/>
    </source>
</evidence>
<dbReference type="AlphaFoldDB" id="A0A1W0WSJ4"/>
<keyword evidence="2" id="KW-0732">Signal</keyword>
<dbReference type="InterPro" id="IPR000742">
    <property type="entry name" value="EGF"/>
</dbReference>
<dbReference type="Pfam" id="PF00431">
    <property type="entry name" value="CUB"/>
    <property type="match status" value="1"/>
</dbReference>
<evidence type="ECO:0000256" key="5">
    <source>
        <dbReference type="PROSITE-ProRule" id="PRU00076"/>
    </source>
</evidence>
<dbReference type="InterPro" id="IPR001881">
    <property type="entry name" value="EGF-like_Ca-bd_dom"/>
</dbReference>
<evidence type="ECO:0000256" key="6">
    <source>
        <dbReference type="SAM" id="MobiDB-lite"/>
    </source>
</evidence>
<evidence type="ECO:0000313" key="10">
    <source>
        <dbReference type="EMBL" id="OQV18160.1"/>
    </source>
</evidence>
<dbReference type="InterPro" id="IPR009030">
    <property type="entry name" value="Growth_fac_rcpt_cys_sf"/>
</dbReference>
<dbReference type="CDD" id="cd00054">
    <property type="entry name" value="EGF_CA"/>
    <property type="match status" value="2"/>
</dbReference>
<dbReference type="InterPro" id="IPR035914">
    <property type="entry name" value="Sperma_CUB_dom_sf"/>
</dbReference>
<dbReference type="SMART" id="SM00181">
    <property type="entry name" value="EGF"/>
    <property type="match status" value="2"/>
</dbReference>
<dbReference type="PROSITE" id="PS50026">
    <property type="entry name" value="EGF_3"/>
    <property type="match status" value="2"/>
</dbReference>
<dbReference type="InterPro" id="IPR052235">
    <property type="entry name" value="Nephronectin_domain"/>
</dbReference>
<keyword evidence="3" id="KW-0677">Repeat</keyword>
<gene>
    <name evidence="10" type="ORF">BV898_07749</name>
</gene>
<keyword evidence="7" id="KW-1133">Transmembrane helix</keyword>
<feature type="domain" description="CUB" evidence="8">
    <location>
        <begin position="649"/>
        <end position="765"/>
    </location>
</feature>
<reference evidence="11" key="1">
    <citation type="submission" date="2017-01" db="EMBL/GenBank/DDBJ databases">
        <title>Comparative genomics of anhydrobiosis in the tardigrade Hypsibius dujardini.</title>
        <authorList>
            <person name="Yoshida Y."/>
            <person name="Koutsovoulos G."/>
            <person name="Laetsch D."/>
            <person name="Stevens L."/>
            <person name="Kumar S."/>
            <person name="Horikawa D."/>
            <person name="Ishino K."/>
            <person name="Komine S."/>
            <person name="Tomita M."/>
            <person name="Blaxter M."/>
            <person name="Arakawa K."/>
        </authorList>
    </citation>
    <scope>NUCLEOTIDE SEQUENCE [LARGE SCALE GENOMIC DNA]</scope>
    <source>
        <strain evidence="11">Z151</strain>
    </source>
</reference>
<sequence>MRPTFLKPSLVEPNFAFGLGIEGQQASSPDSGEYQQSDHSDFVLHKIDKPLHNYRMSSGETLVLARSVNSGPPFRHRAWIHCQAKWSLYIILTLGFVSITGCIAAGVALAAVQPYLIEEESAAAASEPPLVLYPHRNLTIADDVVSSSSAGQSQKAGDQSGVEFAPTELPGDLLTRVFSSVREARQQESGNPLELRNDTFLSSPKPTVTTIPTQETTITDILPTPPVLSVLPILPERLIPVPQVPSPPKHLVETIPERDKLALFQQTSRFTALPRRKTSPLLFLEDRREPDRFPDPFRPSRTTAHDAMAQDLNITFVDPYAVRPKKPLVLSRRSLRSLRSRRSVKQAVSVSSVVVGSAKDQPAPPLNLGRFTMLQPGVKTVDVYVPPQVDVMAVGGRGNRPAPPPIEPKAMVPDGILSMLCDAGFEWSVVGRECRDVDECLQMGIRACGVHSECTNGLGSYNCRCSPGFRLNPKSLACEDIDECKESNGECSPLAQCINQPGGFVCQCSEGFYGNGIVCEIDGSGLADRRTSAASLPCEASLAPRSHQVVSSPYYPEPFPVHSRYKFCLEKLHGVCKVSFVVQHFVPSTTSHQDFDHLVMQGKVLTGTDQNGQKLWLLSSGDSPVEIEFATDSDPKGNRFTLEIAQEPCGQMLSVPECSDLLNVQGNSITSAGPHYIDNLACTTALYPPHDACGMELKFHEFGLEGPRETCLYDYLEINDDRLCGNMKNELREIIFPQNTQKIPIIFSTDASFVSQGFNITFTWITDCYQ</sequence>
<evidence type="ECO:0000259" key="9">
    <source>
        <dbReference type="PROSITE" id="PS50026"/>
    </source>
</evidence>
<dbReference type="Gene3D" id="2.60.120.290">
    <property type="entry name" value="Spermadhesin, CUB domain"/>
    <property type="match status" value="1"/>
</dbReference>
<dbReference type="SMART" id="SM00042">
    <property type="entry name" value="CUB"/>
    <property type="match status" value="1"/>
</dbReference>
<evidence type="ECO:0000256" key="3">
    <source>
        <dbReference type="ARBA" id="ARBA00022737"/>
    </source>
</evidence>
<dbReference type="InterPro" id="IPR000152">
    <property type="entry name" value="EGF-type_Asp/Asn_hydroxyl_site"/>
</dbReference>
<comment type="caution">
    <text evidence="10">The sequence shown here is derived from an EMBL/GenBank/DDBJ whole genome shotgun (WGS) entry which is preliminary data.</text>
</comment>
<dbReference type="PANTHER" id="PTHR24050">
    <property type="entry name" value="PA14 DOMAIN-CONTAINING PROTEIN"/>
    <property type="match status" value="1"/>
</dbReference>
<dbReference type="PROSITE" id="PS01187">
    <property type="entry name" value="EGF_CA"/>
    <property type="match status" value="1"/>
</dbReference>
<dbReference type="GO" id="GO:0005509">
    <property type="term" value="F:calcium ion binding"/>
    <property type="evidence" value="ECO:0007669"/>
    <property type="project" value="InterPro"/>
</dbReference>
<feature type="region of interest" description="Disordered" evidence="6">
    <location>
        <begin position="185"/>
        <end position="207"/>
    </location>
</feature>
<dbReference type="SMART" id="SM00179">
    <property type="entry name" value="EGF_CA"/>
    <property type="match status" value="2"/>
</dbReference>
<dbReference type="Pfam" id="PF07645">
    <property type="entry name" value="EGF_CA"/>
    <property type="match status" value="1"/>
</dbReference>
<evidence type="ECO:0000256" key="2">
    <source>
        <dbReference type="ARBA" id="ARBA00022729"/>
    </source>
</evidence>